<dbReference type="STRING" id="451379.A0A0N5AGV7"/>
<feature type="transmembrane region" description="Helical" evidence="1">
    <location>
        <begin position="140"/>
        <end position="162"/>
    </location>
</feature>
<name>A0A0N5AGV7_9BILA</name>
<feature type="transmembrane region" description="Helical" evidence="1">
    <location>
        <begin position="204"/>
        <end position="220"/>
    </location>
</feature>
<feature type="transmembrane region" description="Helical" evidence="1">
    <location>
        <begin position="174"/>
        <end position="192"/>
    </location>
</feature>
<keyword evidence="1" id="KW-0812">Transmembrane</keyword>
<reference evidence="3" key="1">
    <citation type="submission" date="2017-02" db="UniProtKB">
        <authorList>
            <consortium name="WormBaseParasite"/>
        </authorList>
    </citation>
    <scope>IDENTIFICATION</scope>
</reference>
<keyword evidence="2" id="KW-1185">Reference proteome</keyword>
<evidence type="ECO:0000256" key="1">
    <source>
        <dbReference type="SAM" id="Phobius"/>
    </source>
</evidence>
<feature type="transmembrane region" description="Helical" evidence="1">
    <location>
        <begin position="108"/>
        <end position="128"/>
    </location>
</feature>
<organism evidence="2 3">
    <name type="scientific">Syphacia muris</name>
    <dbReference type="NCBI Taxonomy" id="451379"/>
    <lineage>
        <taxon>Eukaryota</taxon>
        <taxon>Metazoa</taxon>
        <taxon>Ecdysozoa</taxon>
        <taxon>Nematoda</taxon>
        <taxon>Chromadorea</taxon>
        <taxon>Rhabditida</taxon>
        <taxon>Spirurina</taxon>
        <taxon>Oxyuridomorpha</taxon>
        <taxon>Oxyuroidea</taxon>
        <taxon>Oxyuridae</taxon>
        <taxon>Syphacia</taxon>
    </lineage>
</organism>
<accession>A0A0N5AGV7</accession>
<evidence type="ECO:0000313" key="2">
    <source>
        <dbReference type="Proteomes" id="UP000046393"/>
    </source>
</evidence>
<feature type="transmembrane region" description="Helical" evidence="1">
    <location>
        <begin position="60"/>
        <end position="77"/>
    </location>
</feature>
<feature type="transmembrane region" description="Helical" evidence="1">
    <location>
        <begin position="84"/>
        <end position="102"/>
    </location>
</feature>
<feature type="transmembrane region" description="Helical" evidence="1">
    <location>
        <begin position="36"/>
        <end position="54"/>
    </location>
</feature>
<dbReference type="AlphaFoldDB" id="A0A0N5AGV7"/>
<proteinExistence type="predicted"/>
<keyword evidence="1" id="KW-0472">Membrane</keyword>
<dbReference type="Proteomes" id="UP000046393">
    <property type="component" value="Unplaced"/>
</dbReference>
<evidence type="ECO:0000313" key="3">
    <source>
        <dbReference type="WBParaSite" id="SMUV_0000358301-mRNA-1"/>
    </source>
</evidence>
<dbReference type="WBParaSite" id="SMUV_0000358301-mRNA-1">
    <property type="protein sequence ID" value="SMUV_0000358301-mRNA-1"/>
    <property type="gene ID" value="SMUV_0000358301"/>
</dbReference>
<feature type="transmembrane region" description="Helical" evidence="1">
    <location>
        <begin position="6"/>
        <end position="24"/>
    </location>
</feature>
<protein>
    <submittedName>
        <fullName evidence="3">HisKA_7TM domain-containing protein</fullName>
    </submittedName>
</protein>
<sequence>MPEALVSGPARLLAIYGGITGLAYVETDGFRRSASFIMIVPLLLLGFLTLSLNMRWKTKLLTGFSFFAAAVGIYLRFTYRKRINLIATFLSLAHLLYFLSFLPCLKRLWHGLAIVMTTVYCSLLYYCFADLFRSIPSAVIFFSTELGMLCASVVAAGSVWHYGSKRTDAQEAALLRFIGLIILFCVTSQAVINQFAYRLNRTDYLLSIGIFASEGLLFFANERAF</sequence>
<keyword evidence="1" id="KW-1133">Transmembrane helix</keyword>